<keyword evidence="8 10" id="KW-0630">Potassium</keyword>
<feature type="binding site" evidence="10">
    <location>
        <position position="254"/>
    </location>
    <ligand>
        <name>K(+)</name>
        <dbReference type="ChEBI" id="CHEBI:29103"/>
    </ligand>
</feature>
<evidence type="ECO:0000313" key="14">
    <source>
        <dbReference type="Proteomes" id="UP000196365"/>
    </source>
</evidence>
<dbReference type="GO" id="GO:0042802">
    <property type="term" value="F:identical protein binding"/>
    <property type="evidence" value="ECO:0007669"/>
    <property type="project" value="UniProtKB-ARBA"/>
</dbReference>
<dbReference type="GO" id="GO:0002098">
    <property type="term" value="P:tRNA wobble uridine modification"/>
    <property type="evidence" value="ECO:0007669"/>
    <property type="project" value="TreeGrafter"/>
</dbReference>
<dbReference type="NCBIfam" id="TIGR00231">
    <property type="entry name" value="small_GTP"/>
    <property type="match status" value="1"/>
</dbReference>
<dbReference type="PANTHER" id="PTHR42714:SF2">
    <property type="entry name" value="TRNA MODIFICATION GTPASE GTPBP3, MITOCHONDRIAL"/>
    <property type="match status" value="1"/>
</dbReference>
<keyword evidence="9 10" id="KW-0342">GTP-binding</keyword>
<dbReference type="InterPro" id="IPR018948">
    <property type="entry name" value="GTP-bd_TrmE_N"/>
</dbReference>
<keyword evidence="5 10" id="KW-0547">Nucleotide-binding</keyword>
<keyword evidence="7 10" id="KW-0460">Magnesium</keyword>
<feature type="binding site" evidence="10">
    <location>
        <position position="252"/>
    </location>
    <ligand>
        <name>K(+)</name>
        <dbReference type="ChEBI" id="CHEBI:29103"/>
    </ligand>
</feature>
<evidence type="ECO:0000313" key="13">
    <source>
        <dbReference type="EMBL" id="SJZ89457.1"/>
    </source>
</evidence>
<comment type="function">
    <text evidence="10">Exhibits a very high intrinsic GTPase hydrolysis rate. Involved in the addition of a carboxymethylaminomethyl (cmnm) group at the wobble position (U34) of certain tRNAs, forming tRNA-cmnm(5)s(2)U34.</text>
</comment>
<proteinExistence type="inferred from homology"/>
<protein>
    <recommendedName>
        <fullName evidence="10">tRNA modification GTPase MnmE</fullName>
        <ecNumber evidence="10">3.6.-.-</ecNumber>
    </recommendedName>
</protein>
<feature type="binding site" evidence="10">
    <location>
        <position position="88"/>
    </location>
    <ligand>
        <name>(6S)-5-formyl-5,6,7,8-tetrahydrofolate</name>
        <dbReference type="ChEBI" id="CHEBI:57457"/>
    </ligand>
</feature>
<dbReference type="GO" id="GO:0030488">
    <property type="term" value="P:tRNA methylation"/>
    <property type="evidence" value="ECO:0007669"/>
    <property type="project" value="TreeGrafter"/>
</dbReference>
<evidence type="ECO:0000256" key="11">
    <source>
        <dbReference type="RuleBase" id="RU003313"/>
    </source>
</evidence>
<comment type="cofactor">
    <cofactor evidence="10">
        <name>K(+)</name>
        <dbReference type="ChEBI" id="CHEBI:29103"/>
    </cofactor>
    <text evidence="10">Binds 1 potassium ion per subunit.</text>
</comment>
<dbReference type="PRINTS" id="PR00449">
    <property type="entry name" value="RASTRNSFRMNG"/>
</dbReference>
<keyword evidence="6 10" id="KW-0378">Hydrolase</keyword>
<dbReference type="EC" id="3.6.-.-" evidence="10"/>
<dbReference type="InterPro" id="IPR025867">
    <property type="entry name" value="MnmE_helical"/>
</dbReference>
<dbReference type="GO" id="GO:0005829">
    <property type="term" value="C:cytosol"/>
    <property type="evidence" value="ECO:0007669"/>
    <property type="project" value="TreeGrafter"/>
</dbReference>
<dbReference type="AlphaFoldDB" id="A0A1T4PDQ2"/>
<feature type="binding site" evidence="10">
    <location>
        <begin position="233"/>
        <end position="238"/>
    </location>
    <ligand>
        <name>GTP</name>
        <dbReference type="ChEBI" id="CHEBI:37565"/>
    </ligand>
</feature>
<feature type="binding site" evidence="10">
    <location>
        <begin position="252"/>
        <end position="258"/>
    </location>
    <ligand>
        <name>GTP</name>
        <dbReference type="ChEBI" id="CHEBI:37565"/>
    </ligand>
</feature>
<evidence type="ECO:0000256" key="3">
    <source>
        <dbReference type="ARBA" id="ARBA00022694"/>
    </source>
</evidence>
<evidence type="ECO:0000259" key="12">
    <source>
        <dbReference type="PROSITE" id="PS51709"/>
    </source>
</evidence>
<dbReference type="PROSITE" id="PS51709">
    <property type="entry name" value="G_TRME"/>
    <property type="match status" value="1"/>
</dbReference>
<feature type="binding site" evidence="10">
    <location>
        <position position="461"/>
    </location>
    <ligand>
        <name>(6S)-5-formyl-5,6,7,8-tetrahydrofolate</name>
        <dbReference type="ChEBI" id="CHEBI:57457"/>
    </ligand>
</feature>
<dbReference type="Pfam" id="PF12631">
    <property type="entry name" value="MnmE_helical"/>
    <property type="match status" value="1"/>
</dbReference>
<dbReference type="CDD" id="cd14858">
    <property type="entry name" value="TrmE_N"/>
    <property type="match status" value="1"/>
</dbReference>
<dbReference type="SUPFAM" id="SSF52540">
    <property type="entry name" value="P-loop containing nucleoside triphosphate hydrolases"/>
    <property type="match status" value="1"/>
</dbReference>
<feature type="binding site" evidence="10">
    <location>
        <position position="258"/>
    </location>
    <ligand>
        <name>Mg(2+)</name>
        <dbReference type="ChEBI" id="CHEBI:18420"/>
    </ligand>
</feature>
<evidence type="ECO:0000256" key="6">
    <source>
        <dbReference type="ARBA" id="ARBA00022801"/>
    </source>
</evidence>
<dbReference type="FunFam" id="3.40.50.300:FF:000494">
    <property type="entry name" value="tRNA modification GTPase MnmE"/>
    <property type="match status" value="1"/>
</dbReference>
<dbReference type="CDD" id="cd04164">
    <property type="entry name" value="trmE"/>
    <property type="match status" value="1"/>
</dbReference>
<keyword evidence="2 10" id="KW-0963">Cytoplasm</keyword>
<dbReference type="Gene3D" id="3.30.1360.120">
    <property type="entry name" value="Probable tRNA modification gtpase trme, domain 1"/>
    <property type="match status" value="1"/>
</dbReference>
<dbReference type="PANTHER" id="PTHR42714">
    <property type="entry name" value="TRNA MODIFICATION GTPASE GTPBP3"/>
    <property type="match status" value="1"/>
</dbReference>
<dbReference type="Proteomes" id="UP000196365">
    <property type="component" value="Unassembled WGS sequence"/>
</dbReference>
<evidence type="ECO:0000256" key="1">
    <source>
        <dbReference type="ARBA" id="ARBA00011043"/>
    </source>
</evidence>
<keyword evidence="14" id="KW-1185">Reference proteome</keyword>
<name>A0A1T4PDQ2_9FIRM</name>
<dbReference type="EMBL" id="FUWV01000016">
    <property type="protein sequence ID" value="SJZ89457.1"/>
    <property type="molecule type" value="Genomic_DNA"/>
</dbReference>
<dbReference type="NCBIfam" id="TIGR00450">
    <property type="entry name" value="mnmE_trmE_thdF"/>
    <property type="match status" value="1"/>
</dbReference>
<evidence type="ECO:0000256" key="2">
    <source>
        <dbReference type="ARBA" id="ARBA00022490"/>
    </source>
</evidence>
<dbReference type="SUPFAM" id="SSF116878">
    <property type="entry name" value="TrmE connector domain"/>
    <property type="match status" value="1"/>
</dbReference>
<evidence type="ECO:0000256" key="5">
    <source>
        <dbReference type="ARBA" id="ARBA00022741"/>
    </source>
</evidence>
<dbReference type="GO" id="GO:0046872">
    <property type="term" value="F:metal ion binding"/>
    <property type="evidence" value="ECO:0007669"/>
    <property type="project" value="UniProtKB-KW"/>
</dbReference>
<dbReference type="GO" id="GO:0003924">
    <property type="term" value="F:GTPase activity"/>
    <property type="evidence" value="ECO:0007669"/>
    <property type="project" value="UniProtKB-UniRule"/>
</dbReference>
<feature type="binding site" evidence="10">
    <location>
        <position position="127"/>
    </location>
    <ligand>
        <name>(6S)-5-formyl-5,6,7,8-tetrahydrofolate</name>
        <dbReference type="ChEBI" id="CHEBI:57457"/>
    </ligand>
</feature>
<keyword evidence="4 10" id="KW-0479">Metal-binding</keyword>
<sequence>MYEGDTIAAISTAPGEAGIGIVRMSGSKAFEITQKIFQSSSGKSFSELRNRGIYHGFIIDPKTHEKMDEVLVSKMRAPHTYTTEDVVEVNCHGGMIAVRRILELLLQNGARLAEPGEFTKRAFLNGRMDLSQAEAVIDLIRAKTDKGMDIALEQLEGSLSHKVQEMRESIIHMLAHIEASIDYPEYDIEEVTYDTLLKDAKQIKEKIEKLLETSDTGKILREGLNTVIIGKPNVGKSSLLNALVKEGRAIVTDIPGTTRDIIEEYINIRGVPLKIIDTAGIRETEDVVEKIGVDKSRELIEKSDLILFLLDVSKELSKEDELLIDLVQNKKAIILFNKIDLDPKVSIEKLKDKFPKKSIIEISALKGEGVERLQNEIVQMVYGGQVSIEKDGLVSNVRHKNLLEKALNSITITIDTIQQGLPLELISVDLKDCWDYLGQVTGDTVSEDIIDQIFSNFCIGK</sequence>
<dbReference type="FunFam" id="3.30.1360.120:FF:000003">
    <property type="entry name" value="tRNA modification GTPase MnmE"/>
    <property type="match status" value="1"/>
</dbReference>
<evidence type="ECO:0000256" key="7">
    <source>
        <dbReference type="ARBA" id="ARBA00022842"/>
    </source>
</evidence>
<feature type="binding site" evidence="10">
    <location>
        <position position="23"/>
    </location>
    <ligand>
        <name>(6S)-5-formyl-5,6,7,8-tetrahydrofolate</name>
        <dbReference type="ChEBI" id="CHEBI:57457"/>
    </ligand>
</feature>
<reference evidence="13 14" key="1">
    <citation type="submission" date="2017-02" db="EMBL/GenBank/DDBJ databases">
        <authorList>
            <person name="Peterson S.W."/>
        </authorList>
    </citation>
    <scope>NUCLEOTIDE SEQUENCE [LARGE SCALE GENOMIC DNA]</scope>
    <source>
        <strain evidence="13 14">DSM 15102</strain>
    </source>
</reference>
<dbReference type="Gene3D" id="3.40.50.300">
    <property type="entry name" value="P-loop containing nucleotide triphosphate hydrolases"/>
    <property type="match status" value="1"/>
</dbReference>
<evidence type="ECO:0000256" key="4">
    <source>
        <dbReference type="ARBA" id="ARBA00022723"/>
    </source>
</evidence>
<dbReference type="InterPro" id="IPR031168">
    <property type="entry name" value="G_TrmE"/>
</dbReference>
<organism evidence="13 14">
    <name type="scientific">Garciella nitratireducens DSM 15102</name>
    <dbReference type="NCBI Taxonomy" id="1121911"/>
    <lineage>
        <taxon>Bacteria</taxon>
        <taxon>Bacillati</taxon>
        <taxon>Bacillota</taxon>
        <taxon>Clostridia</taxon>
        <taxon>Eubacteriales</taxon>
        <taxon>Eubacteriaceae</taxon>
        <taxon>Garciella</taxon>
    </lineage>
</organism>
<dbReference type="InterPro" id="IPR006073">
    <property type="entry name" value="GTP-bd"/>
</dbReference>
<dbReference type="InterPro" id="IPR005225">
    <property type="entry name" value="Small_GTP-bd"/>
</dbReference>
<feature type="binding site" evidence="10">
    <location>
        <position position="237"/>
    </location>
    <ligand>
        <name>Mg(2+)</name>
        <dbReference type="ChEBI" id="CHEBI:18420"/>
    </ligand>
</feature>
<dbReference type="Pfam" id="PF01926">
    <property type="entry name" value="MMR_HSR1"/>
    <property type="match status" value="1"/>
</dbReference>
<comment type="subunit">
    <text evidence="10">Homodimer. Heterotetramer of two MnmE and two MnmG subunits.</text>
</comment>
<evidence type="ECO:0000256" key="9">
    <source>
        <dbReference type="ARBA" id="ARBA00023134"/>
    </source>
</evidence>
<feature type="domain" description="TrmE-type G" evidence="12">
    <location>
        <begin position="223"/>
        <end position="382"/>
    </location>
</feature>
<gene>
    <name evidence="10" type="primary">mnmE</name>
    <name evidence="10" type="synonym">trmE</name>
    <name evidence="13" type="ORF">SAMN02745973_02027</name>
</gene>
<dbReference type="Gene3D" id="1.20.120.430">
    <property type="entry name" value="tRNA modification GTPase MnmE domain 2"/>
    <property type="match status" value="1"/>
</dbReference>
<feature type="binding site" evidence="10">
    <location>
        <begin position="277"/>
        <end position="280"/>
    </location>
    <ligand>
        <name>GTP</name>
        <dbReference type="ChEBI" id="CHEBI:37565"/>
    </ligand>
</feature>
<dbReference type="Pfam" id="PF10396">
    <property type="entry name" value="TrmE_N"/>
    <property type="match status" value="1"/>
</dbReference>
<feature type="binding site" evidence="10">
    <location>
        <position position="233"/>
    </location>
    <ligand>
        <name>K(+)</name>
        <dbReference type="ChEBI" id="CHEBI:29103"/>
    </ligand>
</feature>
<dbReference type="InterPro" id="IPR027417">
    <property type="entry name" value="P-loop_NTPase"/>
</dbReference>
<accession>A0A1T4PDQ2</accession>
<dbReference type="GO" id="GO:0005525">
    <property type="term" value="F:GTP binding"/>
    <property type="evidence" value="ECO:0007669"/>
    <property type="project" value="UniProtKB-UniRule"/>
</dbReference>
<dbReference type="InterPro" id="IPR027368">
    <property type="entry name" value="MnmE_dom2"/>
</dbReference>
<dbReference type="HAMAP" id="MF_00379">
    <property type="entry name" value="GTPase_MnmE"/>
    <property type="match status" value="1"/>
</dbReference>
<comment type="caution">
    <text evidence="10">Lacks conserved residue(s) required for the propagation of feature annotation.</text>
</comment>
<dbReference type="RefSeq" id="WP_087679382.1">
    <property type="nucleotide sequence ID" value="NZ_FUWV01000016.1"/>
</dbReference>
<feature type="binding site" evidence="10">
    <location>
        <position position="257"/>
    </location>
    <ligand>
        <name>K(+)</name>
        <dbReference type="ChEBI" id="CHEBI:29103"/>
    </ligand>
</feature>
<dbReference type="NCBIfam" id="NF003661">
    <property type="entry name" value="PRK05291.1-3"/>
    <property type="match status" value="1"/>
</dbReference>
<keyword evidence="3 10" id="KW-0819">tRNA processing</keyword>
<comment type="similarity">
    <text evidence="1 10 11">Belongs to the TRAFAC class TrmE-Era-EngA-EngB-Septin-like GTPase superfamily. TrmE GTPase family.</text>
</comment>
<dbReference type="InterPro" id="IPR004520">
    <property type="entry name" value="GTPase_MnmE"/>
</dbReference>
<comment type="subcellular location">
    <subcellularLocation>
        <location evidence="10">Cytoplasm</location>
    </subcellularLocation>
</comment>
<evidence type="ECO:0000256" key="10">
    <source>
        <dbReference type="HAMAP-Rule" id="MF_00379"/>
    </source>
</evidence>
<evidence type="ECO:0000256" key="8">
    <source>
        <dbReference type="ARBA" id="ARBA00022958"/>
    </source>
</evidence>
<dbReference type="InterPro" id="IPR027266">
    <property type="entry name" value="TrmE/GcvT-like"/>
</dbReference>
<dbReference type="OrthoDB" id="9805918at2"/>